<accession>A0AAV9RIV5</accession>
<dbReference type="Proteomes" id="UP001311232">
    <property type="component" value="Unassembled WGS sequence"/>
</dbReference>
<sequence length="149" mass="14303">MGVQKPPGRSRVQADGPEAVPGRSGNQQAGDVGADNLTASGGTRRTHGGARRRGVEIAGTQPSGAETAGTFGEAMELCSGEGASSHPSGTGTGSGDSLFTNSSGMGTRNGGSLSSEPSRTGPGTGAGSGGSPSTSPSRTGTECEGLGPL</sequence>
<dbReference type="AlphaFoldDB" id="A0AAV9RIV5"/>
<evidence type="ECO:0000313" key="3">
    <source>
        <dbReference type="Proteomes" id="UP001311232"/>
    </source>
</evidence>
<gene>
    <name evidence="2" type="ORF">CRENBAI_018074</name>
</gene>
<comment type="caution">
    <text evidence="2">The sequence shown here is derived from an EMBL/GenBank/DDBJ whole genome shotgun (WGS) entry which is preliminary data.</text>
</comment>
<evidence type="ECO:0000256" key="1">
    <source>
        <dbReference type="SAM" id="MobiDB-lite"/>
    </source>
</evidence>
<name>A0AAV9RIV5_9TELE</name>
<dbReference type="EMBL" id="JAHHUM010001772">
    <property type="protein sequence ID" value="KAK5608925.1"/>
    <property type="molecule type" value="Genomic_DNA"/>
</dbReference>
<feature type="compositionally biased region" description="Low complexity" evidence="1">
    <location>
        <begin position="131"/>
        <end position="140"/>
    </location>
</feature>
<proteinExistence type="predicted"/>
<feature type="compositionally biased region" description="Polar residues" evidence="1">
    <location>
        <begin position="98"/>
        <end position="116"/>
    </location>
</feature>
<keyword evidence="3" id="KW-1185">Reference proteome</keyword>
<protein>
    <submittedName>
        <fullName evidence="2">Uncharacterized protein</fullName>
    </submittedName>
</protein>
<organism evidence="2 3">
    <name type="scientific">Crenichthys baileyi</name>
    <name type="common">White River springfish</name>
    <dbReference type="NCBI Taxonomy" id="28760"/>
    <lineage>
        <taxon>Eukaryota</taxon>
        <taxon>Metazoa</taxon>
        <taxon>Chordata</taxon>
        <taxon>Craniata</taxon>
        <taxon>Vertebrata</taxon>
        <taxon>Euteleostomi</taxon>
        <taxon>Actinopterygii</taxon>
        <taxon>Neopterygii</taxon>
        <taxon>Teleostei</taxon>
        <taxon>Neoteleostei</taxon>
        <taxon>Acanthomorphata</taxon>
        <taxon>Ovalentaria</taxon>
        <taxon>Atherinomorphae</taxon>
        <taxon>Cyprinodontiformes</taxon>
        <taxon>Goodeidae</taxon>
        <taxon>Crenichthys</taxon>
    </lineage>
</organism>
<reference evidence="2 3" key="1">
    <citation type="submission" date="2021-06" db="EMBL/GenBank/DDBJ databases">
        <authorList>
            <person name="Palmer J.M."/>
        </authorList>
    </citation>
    <scope>NUCLEOTIDE SEQUENCE [LARGE SCALE GENOMIC DNA]</scope>
    <source>
        <strain evidence="2 3">MEX-2019</strain>
        <tissue evidence="2">Muscle</tissue>
    </source>
</reference>
<feature type="region of interest" description="Disordered" evidence="1">
    <location>
        <begin position="1"/>
        <end position="149"/>
    </location>
</feature>
<evidence type="ECO:0000313" key="2">
    <source>
        <dbReference type="EMBL" id="KAK5608925.1"/>
    </source>
</evidence>